<feature type="compositionally biased region" description="Basic and acidic residues" evidence="1">
    <location>
        <begin position="165"/>
        <end position="175"/>
    </location>
</feature>
<name>F0UP26_AJEC8</name>
<proteinExistence type="predicted"/>
<dbReference type="Proteomes" id="UP000008142">
    <property type="component" value="Unassembled WGS sequence"/>
</dbReference>
<evidence type="ECO:0000313" key="3">
    <source>
        <dbReference type="Proteomes" id="UP000008142"/>
    </source>
</evidence>
<dbReference type="OrthoDB" id="10421380at2759"/>
<evidence type="ECO:0000313" key="2">
    <source>
        <dbReference type="EMBL" id="EGC46885.1"/>
    </source>
</evidence>
<dbReference type="EMBL" id="DS990640">
    <property type="protein sequence ID" value="EGC46885.1"/>
    <property type="molecule type" value="Genomic_DNA"/>
</dbReference>
<accession>F0UP26</accession>
<reference evidence="3" key="1">
    <citation type="submission" date="2008-07" db="EMBL/GenBank/DDBJ databases">
        <title>Annotation of Ajellomyces capsulatus strain H88.</title>
        <authorList>
            <person name="Champion M."/>
            <person name="Cuomo C."/>
            <person name="Ma L.-J."/>
            <person name="Henn M.R."/>
            <person name="Sil A."/>
            <person name="Goldman B."/>
            <person name="Young S.K."/>
            <person name="Kodira C.D."/>
            <person name="Zeng Q."/>
            <person name="Koehrsen M."/>
            <person name="Alvarado L."/>
            <person name="Berlin A."/>
            <person name="Borenstein D."/>
            <person name="Chen Z."/>
            <person name="Engels R."/>
            <person name="Freedman E."/>
            <person name="Gellesch M."/>
            <person name="Goldberg J."/>
            <person name="Griggs A."/>
            <person name="Gujja S."/>
            <person name="Heiman D."/>
            <person name="Hepburn T."/>
            <person name="Howarth C."/>
            <person name="Jen D."/>
            <person name="Larson L."/>
            <person name="Lewis B."/>
            <person name="Mehta T."/>
            <person name="Park D."/>
            <person name="Pearson M."/>
            <person name="Roberts A."/>
            <person name="Saif S."/>
            <person name="Shea T."/>
            <person name="Shenoy N."/>
            <person name="Sisk P."/>
            <person name="Stolte C."/>
            <person name="Sykes S."/>
            <person name="Walk T."/>
            <person name="White J."/>
            <person name="Yandava C."/>
            <person name="Klein B."/>
            <person name="McEwen J.G."/>
            <person name="Puccia R."/>
            <person name="Goldman G.H."/>
            <person name="Felipe M.S."/>
            <person name="Nino-Vega G."/>
            <person name="San-Blas G."/>
            <person name="Taylor J."/>
            <person name="Mendoza L."/>
            <person name="Galagan J."/>
            <person name="Nusbaum C."/>
            <person name="Birren B."/>
        </authorList>
    </citation>
    <scope>NUCLEOTIDE SEQUENCE [LARGE SCALE GENOMIC DNA]</scope>
    <source>
        <strain evidence="3">H88</strain>
    </source>
</reference>
<feature type="compositionally biased region" description="Polar residues" evidence="1">
    <location>
        <begin position="153"/>
        <end position="164"/>
    </location>
</feature>
<gene>
    <name evidence="2" type="ORF">HCEG_06100</name>
</gene>
<evidence type="ECO:0000256" key="1">
    <source>
        <dbReference type="SAM" id="MobiDB-lite"/>
    </source>
</evidence>
<protein>
    <submittedName>
        <fullName evidence="2">Uncharacterized protein</fullName>
    </submittedName>
</protein>
<dbReference type="AlphaFoldDB" id="F0UP26"/>
<feature type="region of interest" description="Disordered" evidence="1">
    <location>
        <begin position="153"/>
        <end position="177"/>
    </location>
</feature>
<organism evidence="3">
    <name type="scientific">Ajellomyces capsulatus (strain H88)</name>
    <name type="common">Darling's disease fungus</name>
    <name type="synonym">Histoplasma capsulatum</name>
    <dbReference type="NCBI Taxonomy" id="544711"/>
    <lineage>
        <taxon>Eukaryota</taxon>
        <taxon>Fungi</taxon>
        <taxon>Dikarya</taxon>
        <taxon>Ascomycota</taxon>
        <taxon>Pezizomycotina</taxon>
        <taxon>Eurotiomycetes</taxon>
        <taxon>Eurotiomycetidae</taxon>
        <taxon>Onygenales</taxon>
        <taxon>Ajellomycetaceae</taxon>
        <taxon>Histoplasma</taxon>
    </lineage>
</organism>
<sequence length="226" mass="25263">MRARAFVFCGVATREDLAGHKERLRHLVKRLDAPQLARLSACGRVRVNALWSRCRVATVPARMQEMEAVDVPMAGAVVEEEEEVIGEDFRILGGWSSGGVRPEICSRRPHNTHIMELLQSNRTTPGKSGSIMFRDCREAGSVQQIQLHGSTLAESEPRLTSNKLDPQESRSRTHEFPQFNNPPLLSLSFGFLFSVIEVAFVIPAPRTLLFPEWMRVLSGCATIPSR</sequence>
<dbReference type="HOGENOM" id="CLU_1224455_0_0_1"/>